<organism evidence="2 3">
    <name type="scientific">Kitasatospora viridis</name>
    <dbReference type="NCBI Taxonomy" id="281105"/>
    <lineage>
        <taxon>Bacteria</taxon>
        <taxon>Bacillati</taxon>
        <taxon>Actinomycetota</taxon>
        <taxon>Actinomycetes</taxon>
        <taxon>Kitasatosporales</taxon>
        <taxon>Streptomycetaceae</taxon>
        <taxon>Kitasatospora</taxon>
    </lineage>
</organism>
<dbReference type="Gene3D" id="3.40.50.300">
    <property type="entry name" value="P-loop containing nucleotide triphosphate hydrolases"/>
    <property type="match status" value="1"/>
</dbReference>
<protein>
    <submittedName>
        <fullName evidence="2">DnaB helicase-like protein</fullName>
    </submittedName>
</protein>
<evidence type="ECO:0000313" key="2">
    <source>
        <dbReference type="EMBL" id="TWF71796.1"/>
    </source>
</evidence>
<accession>A0A561SA89</accession>
<dbReference type="RefSeq" id="WP_145911585.1">
    <property type="nucleotide sequence ID" value="NZ_BAAAMZ010000022.1"/>
</dbReference>
<comment type="caution">
    <text evidence="2">The sequence shown here is derived from an EMBL/GenBank/DDBJ whole genome shotgun (WGS) entry which is preliminary data.</text>
</comment>
<dbReference type="Pfam" id="PF03796">
    <property type="entry name" value="DnaB_C"/>
    <property type="match status" value="1"/>
</dbReference>
<dbReference type="GO" id="GO:0005524">
    <property type="term" value="F:ATP binding"/>
    <property type="evidence" value="ECO:0007669"/>
    <property type="project" value="InterPro"/>
</dbReference>
<keyword evidence="2" id="KW-0347">Helicase</keyword>
<dbReference type="GO" id="GO:0006260">
    <property type="term" value="P:DNA replication"/>
    <property type="evidence" value="ECO:0007669"/>
    <property type="project" value="InterPro"/>
</dbReference>
<dbReference type="InterPro" id="IPR007694">
    <property type="entry name" value="DNA_helicase_DnaB-like_C"/>
</dbReference>
<evidence type="ECO:0000259" key="1">
    <source>
        <dbReference type="Pfam" id="PF03796"/>
    </source>
</evidence>
<keyword evidence="2" id="KW-0547">Nucleotide-binding</keyword>
<dbReference type="EMBL" id="VIWT01000008">
    <property type="protein sequence ID" value="TWF71796.1"/>
    <property type="molecule type" value="Genomic_DNA"/>
</dbReference>
<gene>
    <name evidence="2" type="ORF">FHX73_18167</name>
</gene>
<dbReference type="AlphaFoldDB" id="A0A561SA89"/>
<name>A0A561SA89_9ACTN</name>
<dbReference type="GO" id="GO:0003678">
    <property type="term" value="F:DNA helicase activity"/>
    <property type="evidence" value="ECO:0007669"/>
    <property type="project" value="InterPro"/>
</dbReference>
<dbReference type="SUPFAM" id="SSF52540">
    <property type="entry name" value="P-loop containing nucleoside triphosphate hydrolases"/>
    <property type="match status" value="1"/>
</dbReference>
<dbReference type="Proteomes" id="UP000317940">
    <property type="component" value="Unassembled WGS sequence"/>
</dbReference>
<keyword evidence="2" id="KW-0378">Hydrolase</keyword>
<evidence type="ECO:0000313" key="3">
    <source>
        <dbReference type="Proteomes" id="UP000317940"/>
    </source>
</evidence>
<feature type="domain" description="SF4 helicase" evidence="1">
    <location>
        <begin position="172"/>
        <end position="418"/>
    </location>
</feature>
<dbReference type="OrthoDB" id="8478588at2"/>
<keyword evidence="2" id="KW-0067">ATP-binding</keyword>
<dbReference type="InterPro" id="IPR027417">
    <property type="entry name" value="P-loop_NTPase"/>
</dbReference>
<proteinExistence type="predicted"/>
<sequence length="433" mass="48585">MTTHAENVLYGSLLDVEALDRLTVVGLDLDVIPTEGMREVVEWAVEYFHRSGRAKAPSREMITEEWGDRLEQCDITLPDDDLQIDDVTWAIDTLNSQYVLATSQRLQRDVAIDLAKATVGERTDVVALAAERWFELALTVRDRTNEIEATQGLNDSLARYQHRLTTGAVLSGLCLGIDAIDQHTRGIHDGEIAVWAAPPKGGKSWTMTWAAISEWLRGRETVLYTLENGVQMTLDRIACQICAIDYRKYQMGTCTEAEIQRLADFLAARGDELRDGLHVISPEPGRRTPAALVRHAQALGAKSLIVDQLTHVEHPQPGRKARWEQVRDLMMGFATLVSTGRRPMPLLLAHQFSREGVKRMQKTGIAEPYDLAEGAEVERSASWVFGLLRSETQTRIGQATVQILAARRMDTKAWDCAWEPWYGIQEARQEVSL</sequence>
<keyword evidence="3" id="KW-1185">Reference proteome</keyword>
<reference evidence="2 3" key="1">
    <citation type="submission" date="2019-06" db="EMBL/GenBank/DDBJ databases">
        <title>Sequencing the genomes of 1000 actinobacteria strains.</title>
        <authorList>
            <person name="Klenk H.-P."/>
        </authorList>
    </citation>
    <scope>NUCLEOTIDE SEQUENCE [LARGE SCALE GENOMIC DNA]</scope>
    <source>
        <strain evidence="2 3">DSM 44826</strain>
    </source>
</reference>